<evidence type="ECO:0000256" key="5">
    <source>
        <dbReference type="ARBA" id="ARBA00022989"/>
    </source>
</evidence>
<organism evidence="9">
    <name type="scientific">plant metagenome</name>
    <dbReference type="NCBI Taxonomy" id="1297885"/>
    <lineage>
        <taxon>unclassified sequences</taxon>
        <taxon>metagenomes</taxon>
        <taxon>organismal metagenomes</taxon>
    </lineage>
</organism>
<dbReference type="GO" id="GO:0005886">
    <property type="term" value="C:plasma membrane"/>
    <property type="evidence" value="ECO:0007669"/>
    <property type="project" value="UniProtKB-SubCell"/>
</dbReference>
<reference evidence="9" key="1">
    <citation type="submission" date="2019-03" db="EMBL/GenBank/DDBJ databases">
        <authorList>
            <person name="Danneels B."/>
        </authorList>
    </citation>
    <scope>NUCLEOTIDE SEQUENCE</scope>
</reference>
<keyword evidence="4 7" id="KW-0812">Transmembrane</keyword>
<feature type="domain" description="Mce/MlaD" evidence="8">
    <location>
        <begin position="164"/>
        <end position="221"/>
    </location>
</feature>
<gene>
    <name evidence="9" type="ORF">AMP9_0455</name>
</gene>
<comment type="subcellular location">
    <subcellularLocation>
        <location evidence="1">Cell inner membrane</location>
    </subcellularLocation>
</comment>
<evidence type="ECO:0000256" key="6">
    <source>
        <dbReference type="ARBA" id="ARBA00023136"/>
    </source>
</evidence>
<dbReference type="AlphaFoldDB" id="A0A484NWJ6"/>
<dbReference type="InterPro" id="IPR051800">
    <property type="entry name" value="PqiA-PqiB_transport"/>
</dbReference>
<evidence type="ECO:0000256" key="4">
    <source>
        <dbReference type="ARBA" id="ARBA00022692"/>
    </source>
</evidence>
<evidence type="ECO:0000256" key="7">
    <source>
        <dbReference type="SAM" id="Phobius"/>
    </source>
</evidence>
<evidence type="ECO:0000259" key="8">
    <source>
        <dbReference type="Pfam" id="PF02470"/>
    </source>
</evidence>
<evidence type="ECO:0000256" key="2">
    <source>
        <dbReference type="ARBA" id="ARBA00022475"/>
    </source>
</evidence>
<name>A0A484NWJ6_9ZZZZ</name>
<feature type="domain" description="Mce/MlaD" evidence="8">
    <location>
        <begin position="46"/>
        <end position="137"/>
    </location>
</feature>
<accession>A0A484NWJ6</accession>
<dbReference type="EMBL" id="CAADHY010000008">
    <property type="protein sequence ID" value="VFR16940.1"/>
    <property type="molecule type" value="Genomic_DNA"/>
</dbReference>
<protein>
    <submittedName>
        <fullName evidence="9">Paraquat-inducible protein B</fullName>
    </submittedName>
</protein>
<keyword evidence="5 7" id="KW-1133">Transmembrane helix</keyword>
<sequence length="527" mass="56204">MTASSQRRRSPLPRRARRRFPLIWLVPMAALLAGALLMAQHWSRRGPALTITFQTAAGLEADKTLVKYKDVVVGVVSDIALSEDSAQVLVTVTLDRNARGLAREDARFWVVRPRIGVGGLANMDTLISGAFIAVDRGMSTQPRRAFTGLEFPPPVLNGTPGRAFLLRAADLGSVDVGSPVFHRRVPVGRVASYRLADDEQGVDIQLFIDAPHDKLVTGNTRFWNAGGVDVSLNADGVTLRTQALAALVSGGIAFETLGREASAPMPSRYELADDHAGAVASAAGRAQRLRLRFDEAPRGLAEGVAVEFMGQAIGKVASVGFDPDASGYRYALTADVEIYPRKMGGALAALAQDADASGQRTAELLQTMVGRGLRAKARVANLLTGSVVVSLAFVRDAAPVRFDATARPLALPTIRDDGVDEIQTRLAAILGRIEKMPLDAIGAKLDSALGGLDRMVDTVNTSVLPDAARTLQQGAGAMMAIQSSLDEQGPLHHDLAQTLVEARRALRAIRALAETVDQQPQSLIWGR</sequence>
<keyword evidence="6 7" id="KW-0472">Membrane</keyword>
<evidence type="ECO:0000313" key="9">
    <source>
        <dbReference type="EMBL" id="VFR16940.1"/>
    </source>
</evidence>
<feature type="transmembrane region" description="Helical" evidence="7">
    <location>
        <begin position="21"/>
        <end position="42"/>
    </location>
</feature>
<dbReference type="Pfam" id="PF02470">
    <property type="entry name" value="MlaD"/>
    <property type="match status" value="3"/>
</dbReference>
<dbReference type="InterPro" id="IPR003399">
    <property type="entry name" value="Mce/MlaD"/>
</dbReference>
<evidence type="ECO:0000256" key="3">
    <source>
        <dbReference type="ARBA" id="ARBA00022519"/>
    </source>
</evidence>
<proteinExistence type="predicted"/>
<keyword evidence="3" id="KW-0997">Cell inner membrane</keyword>
<keyword evidence="2" id="KW-1003">Cell membrane</keyword>
<feature type="domain" description="Mce/MlaD" evidence="8">
    <location>
        <begin position="286"/>
        <end position="391"/>
    </location>
</feature>
<evidence type="ECO:0000256" key="1">
    <source>
        <dbReference type="ARBA" id="ARBA00004533"/>
    </source>
</evidence>
<dbReference type="PANTHER" id="PTHR30462:SF0">
    <property type="entry name" value="INTERMEMBRANE TRANSPORT PROTEIN YEBT"/>
    <property type="match status" value="1"/>
</dbReference>
<dbReference type="PANTHER" id="PTHR30462">
    <property type="entry name" value="INTERMEMBRANE TRANSPORT PROTEIN PQIB-RELATED"/>
    <property type="match status" value="1"/>
</dbReference>